<accession>A0A1I6HPI7</accession>
<gene>
    <name evidence="5" type="ORF">SAMN04487937_2795</name>
</gene>
<dbReference type="Proteomes" id="UP000198932">
    <property type="component" value="Unassembled WGS sequence"/>
</dbReference>
<dbReference type="InterPro" id="IPR050535">
    <property type="entry name" value="DNA_Repair-Maintenance_Comp"/>
</dbReference>
<dbReference type="EMBL" id="FOYN01000004">
    <property type="protein sequence ID" value="SFR56369.1"/>
    <property type="molecule type" value="Genomic_DNA"/>
</dbReference>
<dbReference type="CDD" id="cd00840">
    <property type="entry name" value="MPP_Mre11_N"/>
    <property type="match status" value="1"/>
</dbReference>
<dbReference type="PANTHER" id="PTHR30337:SF0">
    <property type="entry name" value="NUCLEASE SBCCD SUBUNIT D"/>
    <property type="match status" value="1"/>
</dbReference>
<dbReference type="RefSeq" id="WP_092923585.1">
    <property type="nucleotide sequence ID" value="NZ_FOYN01000004.1"/>
</dbReference>
<evidence type="ECO:0000259" key="4">
    <source>
        <dbReference type="Pfam" id="PF00149"/>
    </source>
</evidence>
<protein>
    <submittedName>
        <fullName evidence="5">DNA repair exonuclease SbcCD nuclease subunit</fullName>
    </submittedName>
</protein>
<evidence type="ECO:0000313" key="5">
    <source>
        <dbReference type="EMBL" id="SFR56369.1"/>
    </source>
</evidence>
<keyword evidence="3 5" id="KW-0269">Exonuclease</keyword>
<feature type="domain" description="Calcineurin-like phosphoesterase" evidence="4">
    <location>
        <begin position="4"/>
        <end position="196"/>
    </location>
</feature>
<dbReference type="SUPFAM" id="SSF56300">
    <property type="entry name" value="Metallo-dependent phosphatases"/>
    <property type="match status" value="1"/>
</dbReference>
<dbReference type="Gene3D" id="3.60.21.10">
    <property type="match status" value="1"/>
</dbReference>
<evidence type="ECO:0000256" key="2">
    <source>
        <dbReference type="ARBA" id="ARBA00022801"/>
    </source>
</evidence>
<evidence type="ECO:0000256" key="3">
    <source>
        <dbReference type="ARBA" id="ARBA00022839"/>
    </source>
</evidence>
<dbReference type="PANTHER" id="PTHR30337">
    <property type="entry name" value="COMPONENT OF ATP-DEPENDENT DSDNA EXONUCLEASE"/>
    <property type="match status" value="1"/>
</dbReference>
<dbReference type="GO" id="GO:0004527">
    <property type="term" value="F:exonuclease activity"/>
    <property type="evidence" value="ECO:0007669"/>
    <property type="project" value="UniProtKB-KW"/>
</dbReference>
<sequence>MTTRVLHVSDTHLGYQQYRSEQRRRDFFAAFQQVIDIATGQHPDHDVGPVDAVLHTGDLFDDQRTSFDDIFYCQQALAELAEADIPFYIIVGDHEQRRGIDFVEVYESAGLAERLEREPTELEDVALYGIDAVRDREWETAEFSLAEPTDESLLRVVAMHEFFSPPEDSYPHAYELEPAIDRFGIDIDGVALGDVHERQSANCNGIPVWYPGSTERNKRDERPNRSVDLLTFDVDAETEFQRDRVVLDTRPFVGVEVDFGRGDGFELVEERVADSGPVEGTVTFVDLDGEDNSVTKRQVIEYLRDKNVVKAKVTDERATPDFEDEIAEGGADISVDPAIAGAVDELNLSGPAASLERVARDLDTGPTKVEGEAADLLGDLVRDEFEGDSYFEEGQT</sequence>
<reference evidence="6" key="1">
    <citation type="submission" date="2016-10" db="EMBL/GenBank/DDBJ databases">
        <authorList>
            <person name="Varghese N."/>
            <person name="Submissions S."/>
        </authorList>
    </citation>
    <scope>NUCLEOTIDE SEQUENCE [LARGE SCALE GENOMIC DNA]</scope>
    <source>
        <strain evidence="6">RD 26</strain>
    </source>
</reference>
<keyword evidence="1" id="KW-0540">Nuclease</keyword>
<dbReference type="Pfam" id="PF00149">
    <property type="entry name" value="Metallophos"/>
    <property type="match status" value="1"/>
</dbReference>
<evidence type="ECO:0000256" key="1">
    <source>
        <dbReference type="ARBA" id="ARBA00022722"/>
    </source>
</evidence>
<organism evidence="5 6">
    <name type="scientific">Halorubrum sodomense</name>
    <dbReference type="NCBI Taxonomy" id="35743"/>
    <lineage>
        <taxon>Archaea</taxon>
        <taxon>Methanobacteriati</taxon>
        <taxon>Methanobacteriota</taxon>
        <taxon>Stenosarchaea group</taxon>
        <taxon>Halobacteria</taxon>
        <taxon>Halobacteriales</taxon>
        <taxon>Haloferacaceae</taxon>
        <taxon>Halorubrum</taxon>
    </lineage>
</organism>
<keyword evidence="2" id="KW-0378">Hydrolase</keyword>
<proteinExistence type="predicted"/>
<dbReference type="OrthoDB" id="11638at2157"/>
<dbReference type="InterPro" id="IPR029052">
    <property type="entry name" value="Metallo-depent_PP-like"/>
</dbReference>
<evidence type="ECO:0000313" key="6">
    <source>
        <dbReference type="Proteomes" id="UP000198932"/>
    </source>
</evidence>
<name>A0A1I6HPI7_HALSD</name>
<dbReference type="InterPro" id="IPR041796">
    <property type="entry name" value="Mre11_N"/>
</dbReference>
<keyword evidence="6" id="KW-1185">Reference proteome</keyword>
<dbReference type="AlphaFoldDB" id="A0A1I6HPI7"/>
<dbReference type="STRING" id="35743.SAMN04487937_2795"/>
<dbReference type="InterPro" id="IPR004843">
    <property type="entry name" value="Calcineurin-like_PHP"/>
</dbReference>